<dbReference type="InterPro" id="IPR016061">
    <property type="entry name" value="Pro-tRNA_ligase_II_C"/>
</dbReference>
<keyword evidence="11" id="KW-0648">Protein biosynthesis</keyword>
<comment type="similarity">
    <text evidence="16">In the N-terminal section; belongs to the class-I aminoacyl-tRNA synthetase family. Glutamate--tRNA ligase type 2 subfamily.</text>
</comment>
<dbReference type="SMART" id="SM00991">
    <property type="entry name" value="WHEP-TRS"/>
    <property type="match status" value="4"/>
</dbReference>
<dbReference type="InterPro" id="IPR036282">
    <property type="entry name" value="Glutathione-S-Trfase_C_sf"/>
</dbReference>
<keyword evidence="7" id="KW-0547">Nucleotide-binding</keyword>
<dbReference type="PROSITE" id="PS50862">
    <property type="entry name" value="AA_TRNA_LIGASE_II"/>
    <property type="match status" value="1"/>
</dbReference>
<dbReference type="EC" id="6.1.1.15" evidence="2"/>
<keyword evidence="5" id="KW-0436">Ligase</keyword>
<dbReference type="Pfam" id="PF03950">
    <property type="entry name" value="tRNA-synt_1c_C"/>
    <property type="match status" value="1"/>
</dbReference>
<dbReference type="FunFam" id="3.30.110.30:FF:000001">
    <property type="entry name" value="Bifunctional glutamate/proline--tRNA ligase"/>
    <property type="match status" value="1"/>
</dbReference>
<evidence type="ECO:0000256" key="7">
    <source>
        <dbReference type="ARBA" id="ARBA00022741"/>
    </source>
</evidence>
<evidence type="ECO:0000256" key="2">
    <source>
        <dbReference type="ARBA" id="ARBA00012831"/>
    </source>
</evidence>
<keyword evidence="13" id="KW-0511">Multifunctional enzyme</keyword>
<dbReference type="InterPro" id="IPR000924">
    <property type="entry name" value="Glu/Gln-tRNA-synth"/>
</dbReference>
<dbReference type="HAMAP" id="MF_02076">
    <property type="entry name" value="Glu_tRNA_synth_type2"/>
    <property type="match status" value="1"/>
</dbReference>
<evidence type="ECO:0000256" key="9">
    <source>
        <dbReference type="ARBA" id="ARBA00022840"/>
    </source>
</evidence>
<dbReference type="InterPro" id="IPR010987">
    <property type="entry name" value="Glutathione-S-Trfase_C-like"/>
</dbReference>
<dbReference type="Pfam" id="PF20974">
    <property type="entry name" value="tRNA-synt_1c_C2"/>
    <property type="match status" value="1"/>
</dbReference>
<feature type="region of interest" description="Disordered" evidence="19">
    <location>
        <begin position="712"/>
        <end position="741"/>
    </location>
</feature>
<evidence type="ECO:0000256" key="4">
    <source>
        <dbReference type="ARBA" id="ARBA00022553"/>
    </source>
</evidence>
<dbReference type="InterPro" id="IPR000738">
    <property type="entry name" value="WHEP-TRS_dom"/>
</dbReference>
<dbReference type="InterPro" id="IPR002314">
    <property type="entry name" value="aa-tRNA-synt_IIb"/>
</dbReference>
<dbReference type="Gene3D" id="1.20.1050.130">
    <property type="match status" value="1"/>
</dbReference>
<keyword evidence="6" id="KW-0479">Metal-binding</keyword>
<dbReference type="InterPro" id="IPR004526">
    <property type="entry name" value="Glu-tRNA-synth_arc/euk"/>
</dbReference>
<comment type="caution">
    <text evidence="23">The sequence shown here is derived from an EMBL/GenBank/DDBJ whole genome shotgun (WGS) entry which is preliminary data.</text>
</comment>
<comment type="similarity">
    <text evidence="1">In the C-terminal section; belongs to the class-II aminoacyl-tRNA synthetase family.</text>
</comment>
<dbReference type="GO" id="GO:0006424">
    <property type="term" value="P:glutamyl-tRNA aminoacylation"/>
    <property type="evidence" value="ECO:0007669"/>
    <property type="project" value="InterPro"/>
</dbReference>
<dbReference type="SUPFAM" id="SSF47616">
    <property type="entry name" value="GST C-terminal domain-like"/>
    <property type="match status" value="1"/>
</dbReference>
<dbReference type="InterPro" id="IPR049437">
    <property type="entry name" value="tRNA-synt_1c_C2"/>
</dbReference>
<feature type="domain" description="WHEP-TRS" evidence="22">
    <location>
        <begin position="748"/>
        <end position="804"/>
    </location>
</feature>
<dbReference type="Gene3D" id="2.40.240.10">
    <property type="entry name" value="Ribosomal Protein L25, Chain P"/>
    <property type="match status" value="2"/>
</dbReference>
<proteinExistence type="inferred from homology"/>
<dbReference type="SUPFAM" id="SSF55681">
    <property type="entry name" value="Class II aaRS and biotin synthetases"/>
    <property type="match status" value="1"/>
</dbReference>
<dbReference type="InterPro" id="IPR017449">
    <property type="entry name" value="Pro-tRNA_synth_II"/>
</dbReference>
<dbReference type="PROSITE" id="PS51185">
    <property type="entry name" value="WHEP_TRS_2"/>
    <property type="match status" value="4"/>
</dbReference>
<keyword evidence="4" id="KW-0597">Phosphoprotein</keyword>
<dbReference type="Pfam" id="PF00749">
    <property type="entry name" value="tRNA-synt_1c"/>
    <property type="match status" value="1"/>
</dbReference>
<dbReference type="SUPFAM" id="SSF64586">
    <property type="entry name" value="C-terminal domain of ProRS"/>
    <property type="match status" value="1"/>
</dbReference>
<dbReference type="GO" id="GO:0017101">
    <property type="term" value="C:aminoacyl-tRNA synthetase multienzyme complex"/>
    <property type="evidence" value="ECO:0007669"/>
    <property type="project" value="TreeGrafter"/>
</dbReference>
<dbReference type="SUPFAM" id="SSF50715">
    <property type="entry name" value="Ribosomal protein L25-like"/>
    <property type="match status" value="1"/>
</dbReference>
<dbReference type="PROSITE" id="PS50405">
    <property type="entry name" value="GST_CTER"/>
    <property type="match status" value="1"/>
</dbReference>
<dbReference type="SUPFAM" id="SSF52954">
    <property type="entry name" value="Class II aaRS ABD-related"/>
    <property type="match status" value="1"/>
</dbReference>
<dbReference type="GO" id="GO:0005524">
    <property type="term" value="F:ATP binding"/>
    <property type="evidence" value="ECO:0007669"/>
    <property type="project" value="UniProtKB-KW"/>
</dbReference>
<dbReference type="SUPFAM" id="SSF52374">
    <property type="entry name" value="Nucleotidylyl transferase"/>
    <property type="match status" value="1"/>
</dbReference>
<dbReference type="Gene3D" id="3.40.50.800">
    <property type="entry name" value="Anticodon-binding domain"/>
    <property type="match status" value="1"/>
</dbReference>
<dbReference type="InterPro" id="IPR011035">
    <property type="entry name" value="Ribosomal_bL25/Gln-tRNA_synth"/>
</dbReference>
<evidence type="ECO:0000313" key="23">
    <source>
        <dbReference type="EMBL" id="CAH0112139.1"/>
    </source>
</evidence>
<dbReference type="PROSITE" id="PS00178">
    <property type="entry name" value="AA_TRNA_LIGASE_I"/>
    <property type="match status" value="1"/>
</dbReference>
<dbReference type="Proteomes" id="UP000789390">
    <property type="component" value="Unassembled WGS sequence"/>
</dbReference>
<keyword evidence="12" id="KW-0030">Aminoacyl-tRNA synthetase</keyword>
<sequence length="1522" mass="170944">MAIVLSVSKTSASVGTLLLTEYVKTVLPVDISWEKDFSLKINNDVVLTSPSTCNRYLARCSESLNLYGSTLLERTEVDHWISFASGLQGNDEDISKIEKALFMATFLVGENITAADLALWGSLFVSGQWDSRNQDSNQYVNVKRWYKLVESQPLVKKVVENLPGDIKVARKLQSRTSPSQGSSTSTRKEEGKFVDLPGAEEGKVIVRFPPEASGYLHIGHAKAALLNQYYQQLFKGTLIMRFDDTNPAKENAEFEKVILEDLEMLQVKYDKLTHTSDHFDLIERFCEQMLKEGKAYIDDTDPEVMKQEREQKLESINRQNSVEKNFALWKEMKNGTDIGQKCCVRAKIDMQSVNGCMRDPTMYRCKPEPHVRTGYKYKVYPTYDFACPIVDSIEGVTHALRTTEYHDRDDQYYWFIEALNLRKPYIWEYARLSMINTVLSKRKLTWFVQNGHVDGWDDPRFPTVRGVLRHGMTVEGLKQFIIAQGSSRSVVQMEWDKIWSFNKKIIDPIAPRYTALERNSVKVHVGGVKETCVTAALHPKNPDIGSKEVWMSDEILIDLADVESLKVGENATFINWGNLQIVSVNKDKNGVSVEAKPNLDDKDYKKTPKLTWIAVTEKARPTPCVCVFFDHIISKPVLAKDEDFKQYINTNTRTEVLMLGDPELVKVKKGDIIQLQRRGFFICDSPYVPVSSHSCREAPIILFSIPDGSKPNEPAKTTTVASPKKGAVNSENSKVKEEKTPVQPKEFDVSTLFTQVKTQGEKVRDLKSSKADKIQIESAVQELLSLKNKFKLATGMEWKADIAVPKQLEKQDKDSKLDANVLDADIKACGDSVRELKAKKADKSEIDAAVKQLLHLKATFKSSFGVEWGPNVASSLTPAADTTSTATATEEVSLSNQIKECGDKVRDLKGKKADKGEIDSAVKALLSLKASYKAVTGVEWTPNSVAAPASKMTPTPVATGTNEDSLSAQIRECGNKVRDLKANKAAKAEIDLAVKELLSLKATFKATTGSEWNPNTTTENKPTSVAPVKKDLPAKKLEKVITKAEMIEYYDVSGCYILRPWAYAIWESIKEFFDAEIKKLGVQNCYFPMFVSHHALEKEKTHIADFAPEVAWVTKSGNSDLAEPIAIRPTSETVMYPAYAKWIQSHRDLPLKLNQWNNVVRWEFKHPQPFLRTREFLWQEGHTAFATAKEAEEEVFQILELYSQVYTDLMAIPVIKGRKTEKEKFAGGDFTTTVEAFIAASGRGIQGATSHHLGQNFSKMFEIVIEDPETKEKKFIYQNSWGLTTRTIGVMVMVHSDDKGLVLPPNVASIQVVIVPCGINVNVSEEEKNNLMVACQEYEKILNGAGIRVKGDYRDNYSPGWKFNHWELKGVPLRLEIGPRDVKQGEYVAVRRDTSQKQTQSITSAAEDIKQLLQTIQKALLDKATQELENHTVVVENFGDFISQLDKKNIILSPFCGDGSCEEKIKKESTRDDGAEPGAPAMGAKSLCIPFKQPAELKEDAKCVYPGCTNKPKYYCLFGRSY</sequence>
<dbReference type="InterPro" id="IPR009068">
    <property type="entry name" value="uS15_NS1_RNA-bd_sf"/>
</dbReference>
<protein>
    <recommendedName>
        <fullName evidence="17">Bifunctional glutamate/proline--tRNA ligase</fullName>
        <ecNumber evidence="2">6.1.1.15</ecNumber>
        <ecNumber evidence="3">6.1.1.17</ecNumber>
    </recommendedName>
    <alternativeName>
        <fullName evidence="18">Bifunctional aminoacyl-tRNA synthetase</fullName>
    </alternativeName>
</protein>
<dbReference type="InterPro" id="IPR020056">
    <property type="entry name" value="Rbsml_bL25/Gln-tRNA_synth_N"/>
</dbReference>
<evidence type="ECO:0000256" key="14">
    <source>
        <dbReference type="ARBA" id="ARBA00047366"/>
    </source>
</evidence>
<dbReference type="GO" id="GO:0003723">
    <property type="term" value="F:RNA binding"/>
    <property type="evidence" value="ECO:0007669"/>
    <property type="project" value="UniProtKB-KW"/>
</dbReference>
<feature type="domain" description="GST C-terminal" evidence="20">
    <location>
        <begin position="1"/>
        <end position="178"/>
    </location>
</feature>
<name>A0A8J2RZU6_9CRUS</name>
<dbReference type="Gene3D" id="3.40.50.620">
    <property type="entry name" value="HUPs"/>
    <property type="match status" value="1"/>
</dbReference>
<dbReference type="FunFam" id="3.40.50.620:FF:000070">
    <property type="entry name" value="Bifunctional glutamate/proline--tRNA ligase"/>
    <property type="match status" value="1"/>
</dbReference>
<evidence type="ECO:0000256" key="18">
    <source>
        <dbReference type="ARBA" id="ARBA00076053"/>
    </source>
</evidence>
<dbReference type="Pfam" id="PF03129">
    <property type="entry name" value="HGTP_anticodon"/>
    <property type="match status" value="1"/>
</dbReference>
<dbReference type="GO" id="GO:0004818">
    <property type="term" value="F:glutamate-tRNA ligase activity"/>
    <property type="evidence" value="ECO:0007669"/>
    <property type="project" value="UniProtKB-EC"/>
</dbReference>
<dbReference type="InterPro" id="IPR014729">
    <property type="entry name" value="Rossmann-like_a/b/a_fold"/>
</dbReference>
<feature type="domain" description="WHEP-TRS" evidence="22">
    <location>
        <begin position="962"/>
        <end position="1018"/>
    </location>
</feature>
<feature type="compositionally biased region" description="Low complexity" evidence="19">
    <location>
        <begin position="174"/>
        <end position="185"/>
    </location>
</feature>
<dbReference type="PRINTS" id="PR00987">
    <property type="entry name" value="TRNASYNTHGLU"/>
</dbReference>
<dbReference type="InterPro" id="IPR004154">
    <property type="entry name" value="Anticodon-bd"/>
</dbReference>
<dbReference type="InterPro" id="IPR020059">
    <property type="entry name" value="Glu/Gln-tRNA-synth_Ib_codon-bd"/>
</dbReference>
<dbReference type="CDD" id="cd00936">
    <property type="entry name" value="WEPRS_RNA"/>
    <property type="match status" value="3"/>
</dbReference>
<evidence type="ECO:0000256" key="10">
    <source>
        <dbReference type="ARBA" id="ARBA00022884"/>
    </source>
</evidence>
<dbReference type="HAMAP" id="MF_01571">
    <property type="entry name" value="Pro_tRNA_synth_type3"/>
    <property type="match status" value="1"/>
</dbReference>
<dbReference type="CDD" id="cd00778">
    <property type="entry name" value="ProRS_core_arch_euk"/>
    <property type="match status" value="1"/>
</dbReference>
<feature type="domain" description="WHEP-TRS" evidence="22">
    <location>
        <begin position="818"/>
        <end position="874"/>
    </location>
</feature>
<dbReference type="PANTHER" id="PTHR43382:SF2">
    <property type="entry name" value="BIFUNCTIONAL GLUTAMATE_PROLINE--TRNA LIGASE"/>
    <property type="match status" value="1"/>
</dbReference>
<keyword evidence="24" id="KW-1185">Reference proteome</keyword>
<dbReference type="PANTHER" id="PTHR43382">
    <property type="entry name" value="PROLYL-TRNA SYNTHETASE"/>
    <property type="match status" value="1"/>
</dbReference>
<dbReference type="FunFam" id="1.20.1050.130:FF:000007">
    <property type="entry name" value="Bifunctional glutamate/proline--tRNA ligase"/>
    <property type="match status" value="1"/>
</dbReference>
<dbReference type="CDD" id="cd00807">
    <property type="entry name" value="GlnRS_core"/>
    <property type="match status" value="1"/>
</dbReference>
<evidence type="ECO:0000256" key="1">
    <source>
        <dbReference type="ARBA" id="ARBA00009968"/>
    </source>
</evidence>
<evidence type="ECO:0000256" key="12">
    <source>
        <dbReference type="ARBA" id="ARBA00023146"/>
    </source>
</evidence>
<dbReference type="InterPro" id="IPR004046">
    <property type="entry name" value="GST_C"/>
</dbReference>
<dbReference type="OrthoDB" id="1350766at2759"/>
<evidence type="ECO:0000256" key="11">
    <source>
        <dbReference type="ARBA" id="ARBA00022917"/>
    </source>
</evidence>
<feature type="domain" description="Aminoacyl-transfer RNA synthetases class-II family profile" evidence="21">
    <location>
        <begin position="1063"/>
        <end position="1304"/>
    </location>
</feature>
<evidence type="ECO:0000259" key="21">
    <source>
        <dbReference type="PROSITE" id="PS50862"/>
    </source>
</evidence>
<dbReference type="Pfam" id="PF00587">
    <property type="entry name" value="tRNA-synt_2b"/>
    <property type="match status" value="1"/>
</dbReference>
<dbReference type="EC" id="6.1.1.17" evidence="3"/>
<evidence type="ECO:0000256" key="15">
    <source>
        <dbReference type="ARBA" id="ARBA00050792"/>
    </source>
</evidence>
<keyword evidence="9" id="KW-0067">ATP-binding</keyword>
<dbReference type="InterPro" id="IPR033721">
    <property type="entry name" value="ProRS_core_arch_euk"/>
</dbReference>
<evidence type="ECO:0000256" key="13">
    <source>
        <dbReference type="ARBA" id="ARBA00023268"/>
    </source>
</evidence>
<dbReference type="SUPFAM" id="SSF47060">
    <property type="entry name" value="S15/NS1 RNA-binding domain"/>
    <property type="match status" value="4"/>
</dbReference>
<dbReference type="Pfam" id="PF00043">
    <property type="entry name" value="GST_C"/>
    <property type="match status" value="1"/>
</dbReference>
<evidence type="ECO:0000256" key="6">
    <source>
        <dbReference type="ARBA" id="ARBA00022723"/>
    </source>
</evidence>
<evidence type="ECO:0000256" key="5">
    <source>
        <dbReference type="ARBA" id="ARBA00022598"/>
    </source>
</evidence>
<feature type="region of interest" description="Disordered" evidence="19">
    <location>
        <begin position="170"/>
        <end position="192"/>
    </location>
</feature>
<dbReference type="NCBIfam" id="TIGR00408">
    <property type="entry name" value="proS_fam_I"/>
    <property type="match status" value="1"/>
</dbReference>
<dbReference type="FunFam" id="3.30.930.10:FF:000007">
    <property type="entry name" value="Bifunctional glutamate/proline--tRNA ligase"/>
    <property type="match status" value="1"/>
</dbReference>
<dbReference type="CDD" id="cd00862">
    <property type="entry name" value="ProRS_anticodon_zinc"/>
    <property type="match status" value="1"/>
</dbReference>
<dbReference type="InterPro" id="IPR020058">
    <property type="entry name" value="Glu/Gln-tRNA-synth_Ib_cat-dom"/>
</dbReference>
<dbReference type="GO" id="GO:0004827">
    <property type="term" value="F:proline-tRNA ligase activity"/>
    <property type="evidence" value="ECO:0007669"/>
    <property type="project" value="UniProtKB-EC"/>
</dbReference>
<comment type="catalytic activity">
    <reaction evidence="14">
        <text>tRNA(Glu) + L-glutamate + ATP = L-glutamyl-tRNA(Glu) + AMP + diphosphate</text>
        <dbReference type="Rhea" id="RHEA:23540"/>
        <dbReference type="Rhea" id="RHEA-COMP:9663"/>
        <dbReference type="Rhea" id="RHEA-COMP:9680"/>
        <dbReference type="ChEBI" id="CHEBI:29985"/>
        <dbReference type="ChEBI" id="CHEBI:30616"/>
        <dbReference type="ChEBI" id="CHEBI:33019"/>
        <dbReference type="ChEBI" id="CHEBI:78442"/>
        <dbReference type="ChEBI" id="CHEBI:78520"/>
        <dbReference type="ChEBI" id="CHEBI:456215"/>
        <dbReference type="EC" id="6.1.1.17"/>
    </reaction>
    <physiologicalReaction direction="left-to-right" evidence="14">
        <dbReference type="Rhea" id="RHEA:23541"/>
    </physiologicalReaction>
</comment>
<accession>A0A8J2RZU6</accession>
<dbReference type="GO" id="GO:0006433">
    <property type="term" value="P:prolyl-tRNA aminoacylation"/>
    <property type="evidence" value="ECO:0007669"/>
    <property type="project" value="InterPro"/>
</dbReference>
<keyword evidence="10" id="KW-0694">RNA-binding</keyword>
<evidence type="ECO:0000259" key="20">
    <source>
        <dbReference type="PROSITE" id="PS50405"/>
    </source>
</evidence>
<dbReference type="EMBL" id="CAKKLH010000323">
    <property type="protein sequence ID" value="CAH0112139.1"/>
    <property type="molecule type" value="Genomic_DNA"/>
</dbReference>
<dbReference type="InterPro" id="IPR045864">
    <property type="entry name" value="aa-tRNA-synth_II/BPL/LPL"/>
</dbReference>
<evidence type="ECO:0000256" key="3">
    <source>
        <dbReference type="ARBA" id="ARBA00012835"/>
    </source>
</evidence>
<evidence type="ECO:0000256" key="16">
    <source>
        <dbReference type="ARBA" id="ARBA00061295"/>
    </source>
</evidence>
<dbReference type="Pfam" id="PF09180">
    <property type="entry name" value="ProRS-C_1"/>
    <property type="match status" value="1"/>
</dbReference>
<dbReference type="InterPro" id="IPR004499">
    <property type="entry name" value="Pro-tRNA-ligase_IIa_arc-type"/>
</dbReference>
<evidence type="ECO:0000259" key="22">
    <source>
        <dbReference type="PROSITE" id="PS51185"/>
    </source>
</evidence>
<dbReference type="FunFam" id="1.10.287.10:FF:000006">
    <property type="entry name" value="Bifunctional glutamate/proline--tRNA ligase"/>
    <property type="match status" value="4"/>
</dbReference>
<dbReference type="Gene3D" id="3.30.110.30">
    <property type="entry name" value="C-terminal domain of ProRS"/>
    <property type="match status" value="1"/>
</dbReference>
<dbReference type="PROSITE" id="PS00762">
    <property type="entry name" value="WHEP_TRS_1"/>
    <property type="match status" value="1"/>
</dbReference>
<gene>
    <name evidence="23" type="ORF">DGAL_LOCUS15851</name>
</gene>
<organism evidence="23 24">
    <name type="scientific">Daphnia galeata</name>
    <dbReference type="NCBI Taxonomy" id="27404"/>
    <lineage>
        <taxon>Eukaryota</taxon>
        <taxon>Metazoa</taxon>
        <taxon>Ecdysozoa</taxon>
        <taxon>Arthropoda</taxon>
        <taxon>Crustacea</taxon>
        <taxon>Branchiopoda</taxon>
        <taxon>Diplostraca</taxon>
        <taxon>Cladocera</taxon>
        <taxon>Anomopoda</taxon>
        <taxon>Daphniidae</taxon>
        <taxon>Daphnia</taxon>
    </lineage>
</organism>
<dbReference type="Pfam" id="PF00458">
    <property type="entry name" value="WHEP-TRS"/>
    <property type="match status" value="4"/>
</dbReference>
<keyword evidence="8" id="KW-0862">Zinc</keyword>
<evidence type="ECO:0000256" key="8">
    <source>
        <dbReference type="ARBA" id="ARBA00022833"/>
    </source>
</evidence>
<evidence type="ECO:0000256" key="19">
    <source>
        <dbReference type="SAM" id="MobiDB-lite"/>
    </source>
</evidence>
<comment type="catalytic activity">
    <reaction evidence="15">
        <text>tRNA(Pro) + L-proline + ATP = L-prolyl-tRNA(Pro) + AMP + diphosphate</text>
        <dbReference type="Rhea" id="RHEA:14305"/>
        <dbReference type="Rhea" id="RHEA-COMP:9700"/>
        <dbReference type="Rhea" id="RHEA-COMP:9702"/>
        <dbReference type="ChEBI" id="CHEBI:30616"/>
        <dbReference type="ChEBI" id="CHEBI:33019"/>
        <dbReference type="ChEBI" id="CHEBI:60039"/>
        <dbReference type="ChEBI" id="CHEBI:78442"/>
        <dbReference type="ChEBI" id="CHEBI:78532"/>
        <dbReference type="ChEBI" id="CHEBI:456215"/>
        <dbReference type="EC" id="6.1.1.15"/>
    </reaction>
    <physiologicalReaction direction="left-to-right" evidence="15">
        <dbReference type="Rhea" id="RHEA:14306"/>
    </physiologicalReaction>
</comment>
<dbReference type="Gene3D" id="1.10.287.10">
    <property type="entry name" value="S15/NS1, RNA-binding"/>
    <property type="match status" value="4"/>
</dbReference>
<evidence type="ECO:0000256" key="17">
    <source>
        <dbReference type="ARBA" id="ARBA00067786"/>
    </source>
</evidence>
<evidence type="ECO:0000313" key="24">
    <source>
        <dbReference type="Proteomes" id="UP000789390"/>
    </source>
</evidence>
<dbReference type="InterPro" id="IPR001412">
    <property type="entry name" value="aa-tRNA-synth_I_CS"/>
</dbReference>
<reference evidence="23" key="1">
    <citation type="submission" date="2021-11" db="EMBL/GenBank/DDBJ databases">
        <authorList>
            <person name="Schell T."/>
        </authorList>
    </citation>
    <scope>NUCLEOTIDE SEQUENCE</scope>
    <source>
        <strain evidence="23">M5</strain>
    </source>
</reference>
<dbReference type="Gene3D" id="3.30.930.10">
    <property type="entry name" value="Bira Bifunctional Protein, Domain 2"/>
    <property type="match status" value="1"/>
</dbReference>
<dbReference type="FunFam" id="3.40.50.800:FF:000005">
    <property type="entry name" value="bifunctional glutamate/proline--tRNA ligase"/>
    <property type="match status" value="1"/>
</dbReference>
<dbReference type="NCBIfam" id="TIGR00463">
    <property type="entry name" value="gltX_arch"/>
    <property type="match status" value="1"/>
</dbReference>
<dbReference type="GO" id="GO:0005737">
    <property type="term" value="C:cytoplasm"/>
    <property type="evidence" value="ECO:0007669"/>
    <property type="project" value="InterPro"/>
</dbReference>
<dbReference type="InterPro" id="IPR006195">
    <property type="entry name" value="aa-tRNA-synth_II"/>
</dbReference>
<dbReference type="GO" id="GO:0046872">
    <property type="term" value="F:metal ion binding"/>
    <property type="evidence" value="ECO:0007669"/>
    <property type="project" value="UniProtKB-KW"/>
</dbReference>
<feature type="domain" description="WHEP-TRS" evidence="22">
    <location>
        <begin position="890"/>
        <end position="946"/>
    </location>
</feature>
<dbReference type="InterPro" id="IPR036621">
    <property type="entry name" value="Anticodon-bd_dom_sf"/>
</dbReference>
<dbReference type="SMART" id="SM00946">
    <property type="entry name" value="ProRS-C_1"/>
    <property type="match status" value="1"/>
</dbReference>